<sequence length="91" mass="9995">MPSNSPPYIRSKSNQSETAVEQRVPVMLACVQDGFQNQPVVVAYAESRYAAQDDWQSGTYEGKTHVGDVMYTRKDSVEVLVVVKVGDGEGL</sequence>
<evidence type="ECO:0000313" key="2">
    <source>
        <dbReference type="Proteomes" id="UP001305779"/>
    </source>
</evidence>
<gene>
    <name evidence="1" type="ORF">PRZ48_011685</name>
</gene>
<protein>
    <submittedName>
        <fullName evidence="1">Uncharacterized protein</fullName>
    </submittedName>
</protein>
<organism evidence="1 2">
    <name type="scientific">Zasmidium cellare</name>
    <name type="common">Wine cellar mold</name>
    <name type="synonym">Racodium cellare</name>
    <dbReference type="NCBI Taxonomy" id="395010"/>
    <lineage>
        <taxon>Eukaryota</taxon>
        <taxon>Fungi</taxon>
        <taxon>Dikarya</taxon>
        <taxon>Ascomycota</taxon>
        <taxon>Pezizomycotina</taxon>
        <taxon>Dothideomycetes</taxon>
        <taxon>Dothideomycetidae</taxon>
        <taxon>Mycosphaerellales</taxon>
        <taxon>Mycosphaerellaceae</taxon>
        <taxon>Zasmidium</taxon>
    </lineage>
</organism>
<evidence type="ECO:0000313" key="1">
    <source>
        <dbReference type="EMBL" id="KAK4497235.1"/>
    </source>
</evidence>
<name>A0ABR0E789_ZASCE</name>
<accession>A0ABR0E789</accession>
<dbReference type="EMBL" id="JAXOVC010000009">
    <property type="protein sequence ID" value="KAK4497235.1"/>
    <property type="molecule type" value="Genomic_DNA"/>
</dbReference>
<proteinExistence type="predicted"/>
<reference evidence="1 2" key="1">
    <citation type="journal article" date="2023" name="G3 (Bethesda)">
        <title>A chromosome-level genome assembly of Zasmidium syzygii isolated from banana leaves.</title>
        <authorList>
            <person name="van Westerhoven A.C."/>
            <person name="Mehrabi R."/>
            <person name="Talebi R."/>
            <person name="Steentjes M.B.F."/>
            <person name="Corcolon B."/>
            <person name="Chong P.A."/>
            <person name="Kema G.H.J."/>
            <person name="Seidl M.F."/>
        </authorList>
    </citation>
    <scope>NUCLEOTIDE SEQUENCE [LARGE SCALE GENOMIC DNA]</scope>
    <source>
        <strain evidence="1 2">P124</strain>
    </source>
</reference>
<keyword evidence="2" id="KW-1185">Reference proteome</keyword>
<comment type="caution">
    <text evidence="1">The sequence shown here is derived from an EMBL/GenBank/DDBJ whole genome shotgun (WGS) entry which is preliminary data.</text>
</comment>
<dbReference type="Proteomes" id="UP001305779">
    <property type="component" value="Unassembled WGS sequence"/>
</dbReference>